<protein>
    <submittedName>
        <fullName evidence="1">Putative ovule protein</fullName>
    </submittedName>
</protein>
<sequence length="106" mass="12091">MVYYSRTMLLGVSTLDMGCQILGRLLSYGSSWLYAISQTCASMLIRLVQEQYIEENNFIVLEGAKGLPKSNKEWYNFKLKGEKDYLKVIKNGTALSCYRALAVYLL</sequence>
<evidence type="ECO:0000313" key="1">
    <source>
        <dbReference type="EMBL" id="JAP26681.1"/>
    </source>
</evidence>
<dbReference type="AlphaFoldDB" id="A0A0V0I3G6"/>
<reference evidence="1" key="1">
    <citation type="submission" date="2015-12" db="EMBL/GenBank/DDBJ databases">
        <title>Gene expression during late stages of embryo sac development: a critical building block for successful pollen-pistil interactions.</title>
        <authorList>
            <person name="Liu Y."/>
            <person name="Joly V."/>
            <person name="Sabar M."/>
            <person name="Matton D.P."/>
        </authorList>
    </citation>
    <scope>NUCLEOTIDE SEQUENCE</scope>
</reference>
<name>A0A0V0I3G6_SOLCH</name>
<dbReference type="EMBL" id="GEDG01011973">
    <property type="protein sequence ID" value="JAP26681.1"/>
    <property type="molecule type" value="Transcribed_RNA"/>
</dbReference>
<accession>A0A0V0I3G6</accession>
<organism evidence="1">
    <name type="scientific">Solanum chacoense</name>
    <name type="common">Chaco potato</name>
    <dbReference type="NCBI Taxonomy" id="4108"/>
    <lineage>
        <taxon>Eukaryota</taxon>
        <taxon>Viridiplantae</taxon>
        <taxon>Streptophyta</taxon>
        <taxon>Embryophyta</taxon>
        <taxon>Tracheophyta</taxon>
        <taxon>Spermatophyta</taxon>
        <taxon>Magnoliopsida</taxon>
        <taxon>eudicotyledons</taxon>
        <taxon>Gunneridae</taxon>
        <taxon>Pentapetalae</taxon>
        <taxon>asterids</taxon>
        <taxon>lamiids</taxon>
        <taxon>Solanales</taxon>
        <taxon>Solanaceae</taxon>
        <taxon>Solanoideae</taxon>
        <taxon>Solaneae</taxon>
        <taxon>Solanum</taxon>
    </lineage>
</organism>
<proteinExistence type="predicted"/>